<evidence type="ECO:0000313" key="1">
    <source>
        <dbReference type="EMBL" id="CAB4946308.1"/>
    </source>
</evidence>
<dbReference type="AlphaFoldDB" id="A0A6J7JRD0"/>
<protein>
    <submittedName>
        <fullName evidence="1">Unannotated protein</fullName>
    </submittedName>
</protein>
<gene>
    <name evidence="1" type="ORF">UFOPK3733_01604</name>
</gene>
<name>A0A6J7JRD0_9ZZZZ</name>
<organism evidence="1">
    <name type="scientific">freshwater metagenome</name>
    <dbReference type="NCBI Taxonomy" id="449393"/>
    <lineage>
        <taxon>unclassified sequences</taxon>
        <taxon>metagenomes</taxon>
        <taxon>ecological metagenomes</taxon>
    </lineage>
</organism>
<proteinExistence type="predicted"/>
<dbReference type="EMBL" id="CAFBNC010000093">
    <property type="protein sequence ID" value="CAB4946308.1"/>
    <property type="molecule type" value="Genomic_DNA"/>
</dbReference>
<accession>A0A6J7JRD0</accession>
<sequence>MTMGQATRAVDHANTISTLSGSGALNLRTDVRNDHGT</sequence>
<reference evidence="1" key="1">
    <citation type="submission" date="2020-05" db="EMBL/GenBank/DDBJ databases">
        <authorList>
            <person name="Chiriac C."/>
            <person name="Salcher M."/>
            <person name="Ghai R."/>
            <person name="Kavagutti S V."/>
        </authorList>
    </citation>
    <scope>NUCLEOTIDE SEQUENCE</scope>
</reference>